<comment type="subcellular location">
    <subcellularLocation>
        <location evidence="1">Lysosome membrane</location>
        <topology evidence="1">Multi-pass membrane protein</topology>
    </subcellularLocation>
</comment>
<evidence type="ECO:0000256" key="3">
    <source>
        <dbReference type="ARBA" id="ARBA00022448"/>
    </source>
</evidence>
<protein>
    <submittedName>
        <fullName evidence="11">Uncharacterized protein</fullName>
    </submittedName>
</protein>
<keyword evidence="4" id="KW-0812">Transmembrane</keyword>
<dbReference type="InterPro" id="IPR005282">
    <property type="entry name" value="LC_transporter"/>
</dbReference>
<keyword evidence="9" id="KW-0458">Lysosome</keyword>
<dbReference type="FunFam" id="1.20.1280.290:FF:000070">
    <property type="entry name" value="Predicted protein"/>
    <property type="match status" value="1"/>
</dbReference>
<organism evidence="11 12">
    <name type="scientific">Owenia fusiformis</name>
    <name type="common">Polychaete worm</name>
    <dbReference type="NCBI Taxonomy" id="6347"/>
    <lineage>
        <taxon>Eukaryota</taxon>
        <taxon>Metazoa</taxon>
        <taxon>Spiralia</taxon>
        <taxon>Lophotrochozoa</taxon>
        <taxon>Annelida</taxon>
        <taxon>Polychaeta</taxon>
        <taxon>Sedentaria</taxon>
        <taxon>Canalipalpata</taxon>
        <taxon>Sabellida</taxon>
        <taxon>Oweniida</taxon>
        <taxon>Oweniidae</taxon>
        <taxon>Owenia</taxon>
    </lineage>
</organism>
<dbReference type="PANTHER" id="PTHR13131:SF5">
    <property type="entry name" value="CYSTINOSIN"/>
    <property type="match status" value="1"/>
</dbReference>
<comment type="catalytic activity">
    <reaction evidence="10">
        <text>L-cystine(out) + H(+)(out) = L-cystine(in) + H(+)(in)</text>
        <dbReference type="Rhea" id="RHEA:66172"/>
        <dbReference type="ChEBI" id="CHEBI:15378"/>
        <dbReference type="ChEBI" id="CHEBI:35491"/>
    </reaction>
    <physiologicalReaction direction="left-to-right" evidence="10">
        <dbReference type="Rhea" id="RHEA:66173"/>
    </physiologicalReaction>
</comment>
<keyword evidence="7" id="KW-1133">Transmembrane helix</keyword>
<keyword evidence="6" id="KW-0769">Symport</keyword>
<accession>A0A8J1UCF4</accession>
<evidence type="ECO:0000256" key="8">
    <source>
        <dbReference type="ARBA" id="ARBA00023136"/>
    </source>
</evidence>
<dbReference type="PANTHER" id="PTHR13131">
    <property type="entry name" value="CYSTINOSIN"/>
    <property type="match status" value="1"/>
</dbReference>
<proteinExistence type="inferred from homology"/>
<comment type="similarity">
    <text evidence="2">Belongs to the cystinosin family.</text>
</comment>
<keyword evidence="8" id="KW-0472">Membrane</keyword>
<gene>
    <name evidence="11" type="ORF">OFUS_LOCUS1540</name>
</gene>
<dbReference type="GO" id="GO:0005765">
    <property type="term" value="C:lysosomal membrane"/>
    <property type="evidence" value="ECO:0007669"/>
    <property type="project" value="UniProtKB-SubCell"/>
</dbReference>
<dbReference type="SMART" id="SM00679">
    <property type="entry name" value="CTNS"/>
    <property type="match status" value="2"/>
</dbReference>
<dbReference type="Proteomes" id="UP000749559">
    <property type="component" value="Unassembled WGS sequence"/>
</dbReference>
<feature type="non-terminal residue" evidence="11">
    <location>
        <position position="435"/>
    </location>
</feature>
<dbReference type="GO" id="GO:0015184">
    <property type="term" value="F:L-cystine transmembrane transporter activity"/>
    <property type="evidence" value="ECO:0007669"/>
    <property type="project" value="TreeGrafter"/>
</dbReference>
<keyword evidence="5" id="KW-0677">Repeat</keyword>
<dbReference type="EMBL" id="CAIIXF020000001">
    <property type="protein sequence ID" value="CAH1774016.1"/>
    <property type="molecule type" value="Genomic_DNA"/>
</dbReference>
<keyword evidence="12" id="KW-1185">Reference proteome</keyword>
<evidence type="ECO:0000256" key="4">
    <source>
        <dbReference type="ARBA" id="ARBA00022692"/>
    </source>
</evidence>
<evidence type="ECO:0000256" key="5">
    <source>
        <dbReference type="ARBA" id="ARBA00022737"/>
    </source>
</evidence>
<evidence type="ECO:0000256" key="6">
    <source>
        <dbReference type="ARBA" id="ARBA00022847"/>
    </source>
</evidence>
<comment type="caution">
    <text evidence="11">The sequence shown here is derived from an EMBL/GenBank/DDBJ whole genome shotgun (WGS) entry which is preliminary data.</text>
</comment>
<evidence type="ECO:0000256" key="7">
    <source>
        <dbReference type="ARBA" id="ARBA00022989"/>
    </source>
</evidence>
<keyword evidence="3" id="KW-0813">Transport</keyword>
<reference evidence="11" key="1">
    <citation type="submission" date="2022-03" db="EMBL/GenBank/DDBJ databases">
        <authorList>
            <person name="Martin C."/>
        </authorList>
    </citation>
    <scope>NUCLEOTIDE SEQUENCE</scope>
</reference>
<evidence type="ECO:0000313" key="12">
    <source>
        <dbReference type="Proteomes" id="UP000749559"/>
    </source>
</evidence>
<dbReference type="OrthoDB" id="75720at2759"/>
<evidence type="ECO:0000256" key="10">
    <source>
        <dbReference type="ARBA" id="ARBA00048473"/>
    </source>
</evidence>
<dbReference type="GO" id="GO:0015293">
    <property type="term" value="F:symporter activity"/>
    <property type="evidence" value="ECO:0007669"/>
    <property type="project" value="UniProtKB-KW"/>
</dbReference>
<sequence length="435" mass="49633">GQNGRQKVRQSKKYPVKQHFIADFGSIMILNRYSIIHRNMMRSFTCFLFVTYLSWPVKFTAAASQVRFGNGETKLAINTNSTINIYFSEPLNKTATLYFTYQIGDTADSASYRDDDKIIKPLDNITVVPKITHIQVTIQGCNAGHVILGLNSSSEEIERIGDTFTKVTVVHSIILITVNAVIGWIYFAAWSISFYPQVYLNWSRKSVVGLNFDFLAYNLTGFLAYGFFNVGMFWIPLVKGQYHSEHPRGVNPVQLNDVVFTLHAVFVTIITILQCLIYERAGQKMSKISIVLVSGSWLFAFIALFVTIFHKITWLQYLYYFSYIKLGVTLIKYIPQAYMNFRRKSTEGWSIGNVLLDFTGGSLSLLQMFLISYNNNDWSSIFGDPTKFGLGFFSILFDILFMIQHYCLYRGATPYSPINGKMIAPDGEEKDVLYT</sequence>
<evidence type="ECO:0000313" key="11">
    <source>
        <dbReference type="EMBL" id="CAH1774016.1"/>
    </source>
</evidence>
<evidence type="ECO:0000256" key="2">
    <source>
        <dbReference type="ARBA" id="ARBA00006855"/>
    </source>
</evidence>
<dbReference type="Pfam" id="PF04193">
    <property type="entry name" value="PQ-loop"/>
    <property type="match status" value="2"/>
</dbReference>
<dbReference type="NCBIfam" id="TIGR00951">
    <property type="entry name" value="2A43"/>
    <property type="match status" value="1"/>
</dbReference>
<evidence type="ECO:0000256" key="9">
    <source>
        <dbReference type="ARBA" id="ARBA00023228"/>
    </source>
</evidence>
<name>A0A8J1UCF4_OWEFU</name>
<dbReference type="Gene3D" id="1.20.1280.290">
    <property type="match status" value="2"/>
</dbReference>
<dbReference type="FunFam" id="1.20.1280.290:FF:000016">
    <property type="entry name" value="Cystinosin homolog"/>
    <property type="match status" value="1"/>
</dbReference>
<dbReference type="InterPro" id="IPR006603">
    <property type="entry name" value="PQ-loop_rpt"/>
</dbReference>
<dbReference type="AlphaFoldDB" id="A0A8J1UCF4"/>
<evidence type="ECO:0000256" key="1">
    <source>
        <dbReference type="ARBA" id="ARBA00004155"/>
    </source>
</evidence>